<dbReference type="Pfam" id="PF03358">
    <property type="entry name" value="FMN_red"/>
    <property type="match status" value="1"/>
</dbReference>
<dbReference type="InterPro" id="IPR050104">
    <property type="entry name" value="FMN-dep_NADH:Q_OxRdtase_AzoR1"/>
</dbReference>
<protein>
    <submittedName>
        <fullName evidence="2">Flavodoxin family protein</fullName>
    </submittedName>
</protein>
<dbReference type="InterPro" id="IPR029039">
    <property type="entry name" value="Flavoprotein-like_sf"/>
</dbReference>
<keyword evidence="3" id="KW-1185">Reference proteome</keyword>
<proteinExistence type="predicted"/>
<dbReference type="RefSeq" id="WP_228880351.1">
    <property type="nucleotide sequence ID" value="NZ_CABIIK010000022.1"/>
</dbReference>
<dbReference type="InterPro" id="IPR005025">
    <property type="entry name" value="FMN_Rdtase-like_dom"/>
</dbReference>
<dbReference type="Proteomes" id="UP001163550">
    <property type="component" value="Chromosome"/>
</dbReference>
<dbReference type="Gene3D" id="3.40.50.360">
    <property type="match status" value="1"/>
</dbReference>
<name>A0ABY6HFW0_9FIRM</name>
<dbReference type="PANTHER" id="PTHR43741:SF4">
    <property type="entry name" value="FMN-DEPENDENT NADH:QUINONE OXIDOREDUCTASE"/>
    <property type="match status" value="1"/>
</dbReference>
<organism evidence="2 3">
    <name type="scientific">Acetobacterium wieringae</name>
    <dbReference type="NCBI Taxonomy" id="52694"/>
    <lineage>
        <taxon>Bacteria</taxon>
        <taxon>Bacillati</taxon>
        <taxon>Bacillota</taxon>
        <taxon>Clostridia</taxon>
        <taxon>Eubacteriales</taxon>
        <taxon>Eubacteriaceae</taxon>
        <taxon>Acetobacterium</taxon>
    </lineage>
</organism>
<reference evidence="2" key="1">
    <citation type="submission" date="2021-11" db="EMBL/GenBank/DDBJ databases">
        <title>Isoprene-degrading acetogen.</title>
        <authorList>
            <person name="Yang Y."/>
            <person name="Jin H."/>
            <person name="Yan J."/>
        </authorList>
    </citation>
    <scope>NUCLEOTIDE SEQUENCE</scope>
    <source>
        <strain evidence="2">Berkeley</strain>
    </source>
</reference>
<gene>
    <name evidence="2" type="ORF">LNN31_17000</name>
</gene>
<evidence type="ECO:0000313" key="3">
    <source>
        <dbReference type="Proteomes" id="UP001163550"/>
    </source>
</evidence>
<dbReference type="PANTHER" id="PTHR43741">
    <property type="entry name" value="FMN-DEPENDENT NADH-AZOREDUCTASE 1"/>
    <property type="match status" value="1"/>
</dbReference>
<evidence type="ECO:0000259" key="1">
    <source>
        <dbReference type="Pfam" id="PF03358"/>
    </source>
</evidence>
<sequence length="236" mass="26772">MKITVINGIQHHGSTWHCKDLLLQNIASHLEIEVTELYLPRDMSHFCAGCFSCFLKGEDSCPHADQIKPVVAALEAADLVILTSPVYGLDVSGQMKALLDHLCFMWFSHRPNPQLFNTVGVSITTTAGAGLSHTTKTMQNSLKFWGVKKRFTSKQAVAALKWSDIPEKKRRKIEKDLAALSHQVVRAVATIDQRRSPLFAKMMFNVMKRMMKNNGWNPKDREYWQEKGWLDGTKPF</sequence>
<accession>A0ABY6HFW0</accession>
<feature type="domain" description="NADPH-dependent FMN reductase-like" evidence="1">
    <location>
        <begin position="1"/>
        <end position="143"/>
    </location>
</feature>
<dbReference type="EMBL" id="CP087994">
    <property type="protein sequence ID" value="UYO62461.1"/>
    <property type="molecule type" value="Genomic_DNA"/>
</dbReference>
<dbReference type="SUPFAM" id="SSF52218">
    <property type="entry name" value="Flavoproteins"/>
    <property type="match status" value="1"/>
</dbReference>
<evidence type="ECO:0000313" key="2">
    <source>
        <dbReference type="EMBL" id="UYO62461.1"/>
    </source>
</evidence>